<reference evidence="2" key="1">
    <citation type="journal article" date="2011" name="Nature">
        <title>Genome sequence and analysis of the tuber crop potato.</title>
        <authorList>
            <consortium name="The Potato Genome Sequencing Consortium"/>
        </authorList>
    </citation>
    <scope>NUCLEOTIDE SEQUENCE [LARGE SCALE GENOMIC DNA]</scope>
    <source>
        <strain evidence="2">cv. DM1-3 516 R44</strain>
    </source>
</reference>
<keyword evidence="2" id="KW-1185">Reference proteome</keyword>
<dbReference type="RefSeq" id="XP_015167238.1">
    <property type="nucleotide sequence ID" value="XM_015311752.1"/>
</dbReference>
<dbReference type="RefSeq" id="XP_015167235.1">
    <property type="nucleotide sequence ID" value="XM_015311749.1"/>
</dbReference>
<sequence length="346" mass="39865">MEENRDNLSVQERTSDRNLCRRTRYAQMSPERKELFLSQLREKRAESKRQKLLHQSNSTGALTIITSSLSPQQVEASKATNLPVTSTRRERIVNCLSTFEVGSTSTASHTAGKLRSRCTTNRGMLLSTKVIKIHALSCLYITNYCFLPCTGRNKLQVNLQNYNLLPQDYLFLKKVPNCKFCAAKRFQYESPGFCCDNGSIRLISHNLPTELRNLFLGDSKESQHFRTYSRAYNNMFAFTSLGVHYDRQLAKRNHGIYTFKVQGQMYHFIDDLIPSAGKGKNLQLYFYDNENELTNQMTFSDNLNELIVTNLMDTLKVNPYSTFLKSLTVVSNLYIYKPTTRVRTQL</sequence>
<dbReference type="RefSeq" id="XP_015167233.1">
    <property type="nucleotide sequence ID" value="XM_015311747.1"/>
</dbReference>
<dbReference type="GeneID" id="102596342"/>
<evidence type="ECO:0000313" key="1">
    <source>
        <dbReference type="EnsemblPlants" id="PGSC0003DMT400015969"/>
    </source>
</evidence>
<dbReference type="RefSeq" id="XP_015167237.1">
    <property type="nucleotide sequence ID" value="XM_015311751.1"/>
</dbReference>
<dbReference type="RefSeq" id="XP_015167236.1">
    <property type="nucleotide sequence ID" value="XM_015311750.1"/>
</dbReference>
<dbReference type="Proteomes" id="UP000011115">
    <property type="component" value="Unassembled WGS sequence"/>
</dbReference>
<proteinExistence type="predicted"/>
<dbReference type="RefSeq" id="XP_015167240.1">
    <property type="nucleotide sequence ID" value="XM_015311754.1"/>
</dbReference>
<reference evidence="1" key="2">
    <citation type="submission" date="2015-06" db="UniProtKB">
        <authorList>
            <consortium name="EnsemblPlants"/>
        </authorList>
    </citation>
    <scope>IDENTIFICATION</scope>
    <source>
        <strain evidence="1">DM1-3 516 R44</strain>
    </source>
</reference>
<dbReference type="RefSeq" id="XP_015167242.1">
    <property type="nucleotide sequence ID" value="XM_015311756.1"/>
</dbReference>
<dbReference type="ExpressionAtlas" id="M1A6W6">
    <property type="expression patterns" value="baseline and differential"/>
</dbReference>
<evidence type="ECO:0000313" key="2">
    <source>
        <dbReference type="Proteomes" id="UP000011115"/>
    </source>
</evidence>
<dbReference type="EnsemblPlants" id="PGSC0003DMT400015969">
    <property type="protein sequence ID" value="PGSC0003DMT400015969"/>
    <property type="gene ID" value="PGSC0003DMG400006247"/>
</dbReference>
<dbReference type="RefSeq" id="XP_015167234.1">
    <property type="nucleotide sequence ID" value="XM_015311748.1"/>
</dbReference>
<dbReference type="InParanoid" id="M1A6W6"/>
<dbReference type="PANTHER" id="PTHR45786">
    <property type="entry name" value="DNA BINDING PROTEIN-LIKE"/>
    <property type="match status" value="1"/>
</dbReference>
<dbReference type="OrthoDB" id="1930928at2759"/>
<dbReference type="PaxDb" id="4113-PGSC0003DMT400015969"/>
<dbReference type="HOGENOM" id="CLU_802663_0_0_1"/>
<dbReference type="STRING" id="4113.M1A6W6"/>
<dbReference type="RefSeq" id="XP_015167239.1">
    <property type="nucleotide sequence ID" value="XM_015311753.1"/>
</dbReference>
<dbReference type="AlphaFoldDB" id="M1A6W6"/>
<dbReference type="RefSeq" id="XP_015167241.1">
    <property type="nucleotide sequence ID" value="XM_015311755.1"/>
</dbReference>
<protein>
    <submittedName>
        <fullName evidence="1">Uncharacterized protein</fullName>
    </submittedName>
</protein>
<dbReference type="PANTHER" id="PTHR45786:SF75">
    <property type="entry name" value="ATP-DEPENDENT DNA HELICASE"/>
    <property type="match status" value="1"/>
</dbReference>
<accession>M1A6W6</accession>
<dbReference type="eggNOG" id="KOG0987">
    <property type="taxonomic scope" value="Eukaryota"/>
</dbReference>
<name>M1A6W6_SOLTU</name>
<gene>
    <name evidence="1" type="primary">LOC102596342</name>
</gene>
<organism evidence="1 2">
    <name type="scientific">Solanum tuberosum</name>
    <name type="common">Potato</name>
    <dbReference type="NCBI Taxonomy" id="4113"/>
    <lineage>
        <taxon>Eukaryota</taxon>
        <taxon>Viridiplantae</taxon>
        <taxon>Streptophyta</taxon>
        <taxon>Embryophyta</taxon>
        <taxon>Tracheophyta</taxon>
        <taxon>Spermatophyta</taxon>
        <taxon>Magnoliopsida</taxon>
        <taxon>eudicotyledons</taxon>
        <taxon>Gunneridae</taxon>
        <taxon>Pentapetalae</taxon>
        <taxon>asterids</taxon>
        <taxon>lamiids</taxon>
        <taxon>Solanales</taxon>
        <taxon>Solanaceae</taxon>
        <taxon>Solanoideae</taxon>
        <taxon>Solaneae</taxon>
        <taxon>Solanum</taxon>
    </lineage>
</organism>
<dbReference type="Gramene" id="PGSC0003DMT400015969">
    <property type="protein sequence ID" value="PGSC0003DMT400015969"/>
    <property type="gene ID" value="PGSC0003DMG400006247"/>
</dbReference>